<reference evidence="1" key="1">
    <citation type="submission" date="2018-05" db="EMBL/GenBank/DDBJ databases">
        <title>Draft genome of Mucuna pruriens seed.</title>
        <authorList>
            <person name="Nnadi N.E."/>
            <person name="Vos R."/>
            <person name="Hasami M.H."/>
            <person name="Devisetty U.K."/>
            <person name="Aguiy J.C."/>
        </authorList>
    </citation>
    <scope>NUCLEOTIDE SEQUENCE [LARGE SCALE GENOMIC DNA]</scope>
    <source>
        <strain evidence="1">JCA_2017</strain>
    </source>
</reference>
<dbReference type="OrthoDB" id="999762at2759"/>
<accession>A0A371FVS6</accession>
<dbReference type="EMBL" id="QJKJ01007643">
    <property type="protein sequence ID" value="RDX82424.1"/>
    <property type="molecule type" value="Genomic_DNA"/>
</dbReference>
<sequence length="109" mass="12194">MIDVTSGGTLMDKELVASRQLISNMAKNSQQFNFRALTSSKGVSEVIVVANNQRIENKLIKLISFPLNNTSKSKHQISVQLECVAYASLQNILPIHATLFKRMTKVFKK</sequence>
<evidence type="ECO:0000313" key="1">
    <source>
        <dbReference type="EMBL" id="RDX82424.1"/>
    </source>
</evidence>
<dbReference type="AlphaFoldDB" id="A0A371FVS6"/>
<feature type="non-terminal residue" evidence="1">
    <location>
        <position position="1"/>
    </location>
</feature>
<organism evidence="1 2">
    <name type="scientific">Mucuna pruriens</name>
    <name type="common">Velvet bean</name>
    <name type="synonym">Dolichos pruriens</name>
    <dbReference type="NCBI Taxonomy" id="157652"/>
    <lineage>
        <taxon>Eukaryota</taxon>
        <taxon>Viridiplantae</taxon>
        <taxon>Streptophyta</taxon>
        <taxon>Embryophyta</taxon>
        <taxon>Tracheophyta</taxon>
        <taxon>Spermatophyta</taxon>
        <taxon>Magnoliopsida</taxon>
        <taxon>eudicotyledons</taxon>
        <taxon>Gunneridae</taxon>
        <taxon>Pentapetalae</taxon>
        <taxon>rosids</taxon>
        <taxon>fabids</taxon>
        <taxon>Fabales</taxon>
        <taxon>Fabaceae</taxon>
        <taxon>Papilionoideae</taxon>
        <taxon>50 kb inversion clade</taxon>
        <taxon>NPAAA clade</taxon>
        <taxon>indigoferoid/millettioid clade</taxon>
        <taxon>Phaseoleae</taxon>
        <taxon>Mucuna</taxon>
    </lineage>
</organism>
<dbReference type="Proteomes" id="UP000257109">
    <property type="component" value="Unassembled WGS sequence"/>
</dbReference>
<comment type="caution">
    <text evidence="1">The sequence shown here is derived from an EMBL/GenBank/DDBJ whole genome shotgun (WGS) entry which is preliminary data.</text>
</comment>
<evidence type="ECO:0000313" key="2">
    <source>
        <dbReference type="Proteomes" id="UP000257109"/>
    </source>
</evidence>
<gene>
    <name evidence="1" type="ORF">CR513_36798</name>
</gene>
<name>A0A371FVS6_MUCPR</name>
<proteinExistence type="predicted"/>
<protein>
    <submittedName>
        <fullName evidence="1">Uncharacterized protein</fullName>
    </submittedName>
</protein>
<keyword evidence="2" id="KW-1185">Reference proteome</keyword>